<organism evidence="3 4">
    <name type="scientific">Paraglaciecola psychrophila 170</name>
    <dbReference type="NCBI Taxonomy" id="1129794"/>
    <lineage>
        <taxon>Bacteria</taxon>
        <taxon>Pseudomonadati</taxon>
        <taxon>Pseudomonadota</taxon>
        <taxon>Gammaproteobacteria</taxon>
        <taxon>Alteromonadales</taxon>
        <taxon>Alteromonadaceae</taxon>
        <taxon>Paraglaciecola</taxon>
    </lineage>
</organism>
<dbReference type="RefSeq" id="WP_007638667.1">
    <property type="nucleotide sequence ID" value="NC_020514.1"/>
</dbReference>
<keyword evidence="1" id="KW-0732">Signal</keyword>
<evidence type="ECO:0000259" key="2">
    <source>
        <dbReference type="Pfam" id="PF17680"/>
    </source>
</evidence>
<dbReference type="InterPro" id="IPR041215">
    <property type="entry name" value="FlgO_dom"/>
</dbReference>
<dbReference type="OrthoDB" id="5296088at2"/>
<sequence length="221" mass="24390">MLKISKLLSITLLSTALSACSSLQLLQGMNPLSALNSKNPNNERFCANDDGTFHTCQDMVLHNIEMKPHPSLFSTDLHFNRLAEYTEQMTADLQNDVRGIQVDQPIVVASFVHLDSSLQNTDSLGIQLAESFINELQQTGLPVADHKLMGVLDVNDKGDFAFSRNMVQFYNDVNIGYVLTGTMQRNSRGLVVNARIINFKTNAVVASSSKFLPNIVVNGLM</sequence>
<dbReference type="Pfam" id="PF17680">
    <property type="entry name" value="FlgO"/>
    <property type="match status" value="1"/>
</dbReference>
<keyword evidence="4" id="KW-1185">Reference proteome</keyword>
<accession>K7AS23</accession>
<feature type="chain" id="PRO_5003899222" description="FlgO domain-containing protein" evidence="1">
    <location>
        <begin position="20"/>
        <end position="221"/>
    </location>
</feature>
<evidence type="ECO:0000313" key="3">
    <source>
        <dbReference type="EMBL" id="AGH45405.1"/>
    </source>
</evidence>
<feature type="domain" description="FlgO" evidence="2">
    <location>
        <begin position="87"/>
        <end position="215"/>
    </location>
</feature>
<dbReference type="eggNOG" id="COG5616">
    <property type="taxonomic scope" value="Bacteria"/>
</dbReference>
<dbReference type="PROSITE" id="PS51257">
    <property type="entry name" value="PROKAR_LIPOPROTEIN"/>
    <property type="match status" value="1"/>
</dbReference>
<evidence type="ECO:0000313" key="4">
    <source>
        <dbReference type="Proteomes" id="UP000011864"/>
    </source>
</evidence>
<evidence type="ECO:0000256" key="1">
    <source>
        <dbReference type="SAM" id="SignalP"/>
    </source>
</evidence>
<dbReference type="AlphaFoldDB" id="K7AS23"/>
<reference evidence="3 4" key="1">
    <citation type="journal article" date="2013" name="Genome Announc.">
        <title>Complete Genome Sequence of Glaciecola psychrophila Strain 170T.</title>
        <authorList>
            <person name="Yin J."/>
            <person name="Chen J."/>
            <person name="Liu G."/>
            <person name="Yu Y."/>
            <person name="Song L."/>
            <person name="Wang X."/>
            <person name="Qu X."/>
        </authorList>
    </citation>
    <scope>NUCLEOTIDE SEQUENCE [LARGE SCALE GENOMIC DNA]</scope>
    <source>
        <strain evidence="3 4">170</strain>
    </source>
</reference>
<feature type="signal peptide" evidence="1">
    <location>
        <begin position="1"/>
        <end position="19"/>
    </location>
</feature>
<dbReference type="HOGENOM" id="CLU_090995_0_0_6"/>
<proteinExistence type="predicted"/>
<gene>
    <name evidence="3" type="ORF">C427_3296</name>
</gene>
<dbReference type="KEGG" id="gps:C427_3296"/>
<name>K7AS23_9ALTE</name>
<dbReference type="PATRIC" id="fig|1129794.4.peg.3275"/>
<protein>
    <recommendedName>
        <fullName evidence="2">FlgO domain-containing protein</fullName>
    </recommendedName>
</protein>
<dbReference type="EMBL" id="CP003837">
    <property type="protein sequence ID" value="AGH45405.1"/>
    <property type="molecule type" value="Genomic_DNA"/>
</dbReference>
<dbReference type="STRING" id="1129794.C427_3296"/>
<dbReference type="Proteomes" id="UP000011864">
    <property type="component" value="Chromosome"/>
</dbReference>